<evidence type="ECO:0000313" key="2">
    <source>
        <dbReference type="EMBL" id="QED23035.1"/>
    </source>
</evidence>
<dbReference type="PROSITE" id="PS51257">
    <property type="entry name" value="PROKAR_LIPOPROTEIN"/>
    <property type="match status" value="1"/>
</dbReference>
<reference evidence="2 3" key="1">
    <citation type="journal article" date="2019" name="ISME J.">
        <title>Deianiraea, an extracellular bacterium associated with the ciliate Paramecium, suggests an alternative scenario for the evolution of Rickettsiales.</title>
        <authorList>
            <person name="Castelli M."/>
            <person name="Sabaneyeva E."/>
            <person name="Lanzoni O."/>
            <person name="Lebedeva N."/>
            <person name="Floriano A.M."/>
            <person name="Gaiarsa S."/>
            <person name="Benken K."/>
            <person name="Modeo L."/>
            <person name="Bandi C."/>
            <person name="Potekhin A."/>
            <person name="Sassera D."/>
            <person name="Petroni G."/>
        </authorList>
    </citation>
    <scope>NUCLEOTIDE SEQUENCE [LARGE SCALE GENOMIC DNA]</scope>
    <source>
        <strain evidence="2">CyL4-1</strain>
    </source>
</reference>
<dbReference type="RefSeq" id="WP_146820334.1">
    <property type="nucleotide sequence ID" value="NZ_CP029077.1"/>
</dbReference>
<evidence type="ECO:0000256" key="1">
    <source>
        <dbReference type="SAM" id="SignalP"/>
    </source>
</evidence>
<evidence type="ECO:0008006" key="4">
    <source>
        <dbReference type="Google" id="ProtNLM"/>
    </source>
</evidence>
<evidence type="ECO:0000313" key="3">
    <source>
        <dbReference type="Proteomes" id="UP000321934"/>
    </source>
</evidence>
<keyword evidence="3" id="KW-1185">Reference proteome</keyword>
<proteinExistence type="predicted"/>
<gene>
    <name evidence="2" type="ORF">Deia_00227</name>
</gene>
<protein>
    <recommendedName>
        <fullName evidence="4">Lipoprotein</fullName>
    </recommendedName>
</protein>
<name>A0A5B8XDT5_9RICK</name>
<keyword evidence="1" id="KW-0732">Signal</keyword>
<dbReference type="AlphaFoldDB" id="A0A5B8XDT5"/>
<accession>A0A5B8XDT5</accession>
<sequence>MSIKKFTTLSIIGAALLLTACDKSPTCSDEIVLNKVKNKFQQLLNLTDEQRNSLEITGARPIRYNKDINTYRCAAYMSGTLNGKTIPATEIQFSLYIADNGKDFILSYE</sequence>
<feature type="chain" id="PRO_5022891483" description="Lipoprotein" evidence="1">
    <location>
        <begin position="21"/>
        <end position="109"/>
    </location>
</feature>
<dbReference type="EMBL" id="CP029077">
    <property type="protein sequence ID" value="QED23035.1"/>
    <property type="molecule type" value="Genomic_DNA"/>
</dbReference>
<organism evidence="2 3">
    <name type="scientific">Candidatus Deianiraea vastatrix</name>
    <dbReference type="NCBI Taxonomy" id="2163644"/>
    <lineage>
        <taxon>Bacteria</taxon>
        <taxon>Pseudomonadati</taxon>
        <taxon>Pseudomonadota</taxon>
        <taxon>Alphaproteobacteria</taxon>
        <taxon>Rickettsiales</taxon>
        <taxon>Candidatus Deianiraeaceae</taxon>
        <taxon>Candidatus Deianiraea</taxon>
    </lineage>
</organism>
<feature type="signal peptide" evidence="1">
    <location>
        <begin position="1"/>
        <end position="20"/>
    </location>
</feature>
<dbReference type="Proteomes" id="UP000321934">
    <property type="component" value="Chromosome"/>
</dbReference>